<organism evidence="1 2">
    <name type="scientific">Penicillium subrubescens</name>
    <dbReference type="NCBI Taxonomy" id="1316194"/>
    <lineage>
        <taxon>Eukaryota</taxon>
        <taxon>Fungi</taxon>
        <taxon>Dikarya</taxon>
        <taxon>Ascomycota</taxon>
        <taxon>Pezizomycotina</taxon>
        <taxon>Eurotiomycetes</taxon>
        <taxon>Eurotiomycetidae</taxon>
        <taxon>Eurotiales</taxon>
        <taxon>Aspergillaceae</taxon>
        <taxon>Penicillium</taxon>
    </lineage>
</organism>
<keyword evidence="2" id="KW-1185">Reference proteome</keyword>
<accession>A0A1Q5TQ66</accession>
<comment type="caution">
    <text evidence="1">The sequence shown here is derived from an EMBL/GenBank/DDBJ whole genome shotgun (WGS) entry which is preliminary data.</text>
</comment>
<proteinExistence type="predicted"/>
<name>A0A1Q5TQ66_9EURO</name>
<evidence type="ECO:0000313" key="1">
    <source>
        <dbReference type="EMBL" id="OKP02376.1"/>
    </source>
</evidence>
<reference evidence="1 2" key="1">
    <citation type="submission" date="2016-10" db="EMBL/GenBank/DDBJ databases">
        <title>Genome sequence of the ascomycete fungus Penicillium subrubescens.</title>
        <authorList>
            <person name="De Vries R.P."/>
            <person name="Peng M."/>
            <person name="Dilokpimol A."/>
            <person name="Hilden K."/>
            <person name="Makela M.R."/>
            <person name="Grigoriev I."/>
            <person name="Riley R."/>
            <person name="Granchi Z."/>
        </authorList>
    </citation>
    <scope>NUCLEOTIDE SEQUENCE [LARGE SCALE GENOMIC DNA]</scope>
    <source>
        <strain evidence="1 2">CBS 132785</strain>
    </source>
</reference>
<gene>
    <name evidence="1" type="ORF">PENSUB_7140</name>
</gene>
<dbReference type="AlphaFoldDB" id="A0A1Q5TQ66"/>
<dbReference type="STRING" id="1316194.A0A1Q5TQ66"/>
<protein>
    <submittedName>
        <fullName evidence="1">Uncharacterized protein</fullName>
    </submittedName>
</protein>
<dbReference type="EMBL" id="MNBE01000626">
    <property type="protein sequence ID" value="OKP02376.1"/>
    <property type="molecule type" value="Genomic_DNA"/>
</dbReference>
<sequence>MGSHSSDDNIYLLGRDEAETERLNKQHRFLVAISGDTLIHPSIPKDTISAVADIGTGTGYVA</sequence>
<evidence type="ECO:0000313" key="2">
    <source>
        <dbReference type="Proteomes" id="UP000186955"/>
    </source>
</evidence>
<dbReference type="Proteomes" id="UP000186955">
    <property type="component" value="Unassembled WGS sequence"/>
</dbReference>